<dbReference type="AlphaFoldDB" id="A0A8B6CFA8"/>
<organism evidence="1 2">
    <name type="scientific">Mytilus galloprovincialis</name>
    <name type="common">Mediterranean mussel</name>
    <dbReference type="NCBI Taxonomy" id="29158"/>
    <lineage>
        <taxon>Eukaryota</taxon>
        <taxon>Metazoa</taxon>
        <taxon>Spiralia</taxon>
        <taxon>Lophotrochozoa</taxon>
        <taxon>Mollusca</taxon>
        <taxon>Bivalvia</taxon>
        <taxon>Autobranchia</taxon>
        <taxon>Pteriomorphia</taxon>
        <taxon>Mytilida</taxon>
        <taxon>Mytiloidea</taxon>
        <taxon>Mytilidae</taxon>
        <taxon>Mytilinae</taxon>
        <taxon>Mytilus</taxon>
    </lineage>
</organism>
<name>A0A8B6CFA8_MYTGA</name>
<gene>
    <name evidence="1" type="ORF">MGAL_10B000720</name>
</gene>
<dbReference type="EMBL" id="UYJE01001587">
    <property type="protein sequence ID" value="VDI03358.1"/>
    <property type="molecule type" value="Genomic_DNA"/>
</dbReference>
<dbReference type="Proteomes" id="UP000596742">
    <property type="component" value="Unassembled WGS sequence"/>
</dbReference>
<sequence length="97" mass="11383">KSSFQNGNIQRSLMQISLGPVLDNYRICKKSNGCCLITLPIAHPIREIEIKRIDFRKSAEFTSLRVETPKKLKNEGFKCCFLCLIWTDWLRYFLSLR</sequence>
<accession>A0A8B6CFA8</accession>
<reference evidence="1" key="1">
    <citation type="submission" date="2018-11" db="EMBL/GenBank/DDBJ databases">
        <authorList>
            <person name="Alioto T."/>
            <person name="Alioto T."/>
        </authorList>
    </citation>
    <scope>NUCLEOTIDE SEQUENCE</scope>
</reference>
<evidence type="ECO:0000313" key="1">
    <source>
        <dbReference type="EMBL" id="VDI03358.1"/>
    </source>
</evidence>
<proteinExistence type="predicted"/>
<comment type="caution">
    <text evidence="1">The sequence shown here is derived from an EMBL/GenBank/DDBJ whole genome shotgun (WGS) entry which is preliminary data.</text>
</comment>
<keyword evidence="2" id="KW-1185">Reference proteome</keyword>
<evidence type="ECO:0000313" key="2">
    <source>
        <dbReference type="Proteomes" id="UP000596742"/>
    </source>
</evidence>
<protein>
    <submittedName>
        <fullName evidence="1">Uncharacterized protein</fullName>
    </submittedName>
</protein>
<feature type="non-terminal residue" evidence="1">
    <location>
        <position position="97"/>
    </location>
</feature>